<keyword evidence="3" id="KW-0808">Transferase</keyword>
<sequence length="379" mass="43160">MKVLITGAVLDPKWKGGEPLIANSLVEEFKKYNFEVVVYSRFRLLRDRIHDFFSLNDINPKIYRQYRSILKTHRPSIVLSFYDYDCSICLACRKEKVPLVVSINIWWPICPILSLYVDGRGPCKGPRVLSCIRHIAKISRKKAISPLISIFSYIKFLKRMDLLNSAKKIIVPSYYMKNKLSLFGLKNLSVIYYGIDVDKIKPIKWQNDSAKLIVTPTAYGGERKGFNHFLALARKVKSDFNNVSFLAVGGYSGESLVKGLGWLSREELIDLLQKSYIVVIPVLWEEPFGIVALEAMAAGKPVVAYNSGGLSEIIVDGLTGFLVPRGNIDELASAVKYLLKNEEVAIKMGMEGRKRVEELFNLNRMVEQYAYELRRNIED</sequence>
<gene>
    <name evidence="3" type="ORF">ENQ77_07485</name>
</gene>
<dbReference type="PANTHER" id="PTHR12526:SF630">
    <property type="entry name" value="GLYCOSYLTRANSFERASE"/>
    <property type="match status" value="1"/>
</dbReference>
<proteinExistence type="predicted"/>
<feature type="domain" description="Glycosyl transferase family 1" evidence="1">
    <location>
        <begin position="222"/>
        <end position="355"/>
    </location>
</feature>
<dbReference type="Pfam" id="PF13439">
    <property type="entry name" value="Glyco_transf_4"/>
    <property type="match status" value="1"/>
</dbReference>
<dbReference type="GO" id="GO:0016757">
    <property type="term" value="F:glycosyltransferase activity"/>
    <property type="evidence" value="ECO:0007669"/>
    <property type="project" value="InterPro"/>
</dbReference>
<dbReference type="SUPFAM" id="SSF53756">
    <property type="entry name" value="UDP-Glycosyltransferase/glycogen phosphorylase"/>
    <property type="match status" value="1"/>
</dbReference>
<dbReference type="InterPro" id="IPR001296">
    <property type="entry name" value="Glyco_trans_1"/>
</dbReference>
<dbReference type="InterPro" id="IPR028098">
    <property type="entry name" value="Glyco_trans_4-like_N"/>
</dbReference>
<evidence type="ECO:0000259" key="1">
    <source>
        <dbReference type="Pfam" id="PF00534"/>
    </source>
</evidence>
<name>A0A7C2P073_UNCW3</name>
<dbReference type="CDD" id="cd03801">
    <property type="entry name" value="GT4_PimA-like"/>
    <property type="match status" value="1"/>
</dbReference>
<evidence type="ECO:0000313" key="3">
    <source>
        <dbReference type="EMBL" id="HEN28470.1"/>
    </source>
</evidence>
<feature type="domain" description="Glycosyltransferase subfamily 4-like N-terminal" evidence="2">
    <location>
        <begin position="25"/>
        <end position="198"/>
    </location>
</feature>
<accession>A0A7C2P073</accession>
<dbReference type="Gene3D" id="3.40.50.2000">
    <property type="entry name" value="Glycogen Phosphorylase B"/>
    <property type="match status" value="2"/>
</dbReference>
<organism evidence="3">
    <name type="scientific">candidate division WOR-3 bacterium</name>
    <dbReference type="NCBI Taxonomy" id="2052148"/>
    <lineage>
        <taxon>Bacteria</taxon>
        <taxon>Bacteria division WOR-3</taxon>
    </lineage>
</organism>
<evidence type="ECO:0000259" key="2">
    <source>
        <dbReference type="Pfam" id="PF13439"/>
    </source>
</evidence>
<reference evidence="3" key="1">
    <citation type="journal article" date="2020" name="mSystems">
        <title>Genome- and Community-Level Interaction Insights into Carbon Utilization and Element Cycling Functions of Hydrothermarchaeota in Hydrothermal Sediment.</title>
        <authorList>
            <person name="Zhou Z."/>
            <person name="Liu Y."/>
            <person name="Xu W."/>
            <person name="Pan J."/>
            <person name="Luo Z.H."/>
            <person name="Li M."/>
        </authorList>
    </citation>
    <scope>NUCLEOTIDE SEQUENCE [LARGE SCALE GENOMIC DNA]</scope>
    <source>
        <strain evidence="3">SpSt-34</strain>
    </source>
</reference>
<comment type="caution">
    <text evidence="3">The sequence shown here is derived from an EMBL/GenBank/DDBJ whole genome shotgun (WGS) entry which is preliminary data.</text>
</comment>
<dbReference type="AlphaFoldDB" id="A0A7C2P073"/>
<dbReference type="PANTHER" id="PTHR12526">
    <property type="entry name" value="GLYCOSYLTRANSFERASE"/>
    <property type="match status" value="1"/>
</dbReference>
<dbReference type="EMBL" id="DSOL01000213">
    <property type="protein sequence ID" value="HEN28470.1"/>
    <property type="molecule type" value="Genomic_DNA"/>
</dbReference>
<protein>
    <submittedName>
        <fullName evidence="3">Glycosyltransferase family 1 protein</fullName>
    </submittedName>
</protein>
<dbReference type="Pfam" id="PF00534">
    <property type="entry name" value="Glycos_transf_1"/>
    <property type="match status" value="1"/>
</dbReference>